<accession>A0AA36E204</accession>
<gene>
    <name evidence="2" type="ORF">LSALG_LOCUS18911</name>
</gene>
<organism evidence="2 3">
    <name type="scientific">Lactuca saligna</name>
    <name type="common">Willowleaf lettuce</name>
    <dbReference type="NCBI Taxonomy" id="75948"/>
    <lineage>
        <taxon>Eukaryota</taxon>
        <taxon>Viridiplantae</taxon>
        <taxon>Streptophyta</taxon>
        <taxon>Embryophyta</taxon>
        <taxon>Tracheophyta</taxon>
        <taxon>Spermatophyta</taxon>
        <taxon>Magnoliopsida</taxon>
        <taxon>eudicotyledons</taxon>
        <taxon>Gunneridae</taxon>
        <taxon>Pentapetalae</taxon>
        <taxon>asterids</taxon>
        <taxon>campanulids</taxon>
        <taxon>Asterales</taxon>
        <taxon>Asteraceae</taxon>
        <taxon>Cichorioideae</taxon>
        <taxon>Cichorieae</taxon>
        <taxon>Lactucinae</taxon>
        <taxon>Lactuca</taxon>
    </lineage>
</organism>
<keyword evidence="3" id="KW-1185">Reference proteome</keyword>
<feature type="region of interest" description="Disordered" evidence="1">
    <location>
        <begin position="99"/>
        <end position="135"/>
    </location>
</feature>
<evidence type="ECO:0000313" key="2">
    <source>
        <dbReference type="EMBL" id="CAI9279085.1"/>
    </source>
</evidence>
<feature type="region of interest" description="Disordered" evidence="1">
    <location>
        <begin position="64"/>
        <end position="83"/>
    </location>
</feature>
<feature type="compositionally biased region" description="Polar residues" evidence="1">
    <location>
        <begin position="102"/>
        <end position="111"/>
    </location>
</feature>
<dbReference type="EMBL" id="OX465080">
    <property type="protein sequence ID" value="CAI9279085.1"/>
    <property type="molecule type" value="Genomic_DNA"/>
</dbReference>
<proteinExistence type="predicted"/>
<feature type="region of interest" description="Disordered" evidence="1">
    <location>
        <begin position="12"/>
        <end position="44"/>
    </location>
</feature>
<dbReference type="AlphaFoldDB" id="A0AA36E204"/>
<feature type="compositionally biased region" description="Acidic residues" evidence="1">
    <location>
        <begin position="26"/>
        <end position="37"/>
    </location>
</feature>
<evidence type="ECO:0000256" key="1">
    <source>
        <dbReference type="SAM" id="MobiDB-lite"/>
    </source>
</evidence>
<name>A0AA36E204_LACSI</name>
<sequence>MEDSAEIYLEQVPMGFSGFRSNPELEISDDEEEEEAQEKDLTKNEFEDFLQSISITEEDVAITPSVVTERDRDSTVQSYTPTSKQMDALIVELQRTVRKPPQTVSVTTEPPSESDQEDSAHVLLPGKRKRKDPRLGVLIPNPVQNISRTIPKSTPIDQDFESHIVEQELFPSEGVKASGNSFKALELDISKGKSKLPELEFVDISASSCGPTNLTSQPASERVVIPALDANLDTFLSSDTASAQERRKKQIRVEHPRGKMLVMKHSDQNAPGDHPEMFLREIGKKVTDKYGDRSGILMWGYDADKKMWIVKRKSGQIEYYEKKVDFLSLTKVDLFELIHAPFHNPTNDPMAWSCKSFLEDKAKNNFEGMKTVSSFTKKAKDVIDPRTNKTMVNVMWLPTKQAK</sequence>
<evidence type="ECO:0000313" key="3">
    <source>
        <dbReference type="Proteomes" id="UP001177003"/>
    </source>
</evidence>
<reference evidence="2" key="1">
    <citation type="submission" date="2023-04" db="EMBL/GenBank/DDBJ databases">
        <authorList>
            <person name="Vijverberg K."/>
            <person name="Xiong W."/>
            <person name="Schranz E."/>
        </authorList>
    </citation>
    <scope>NUCLEOTIDE SEQUENCE</scope>
</reference>
<protein>
    <submittedName>
        <fullName evidence="2">Uncharacterized protein</fullName>
    </submittedName>
</protein>
<dbReference type="Proteomes" id="UP001177003">
    <property type="component" value="Chromosome 4"/>
</dbReference>